<dbReference type="GO" id="GO:0010411">
    <property type="term" value="P:xyloglucan metabolic process"/>
    <property type="evidence" value="ECO:0007669"/>
    <property type="project" value="TreeGrafter"/>
</dbReference>
<dbReference type="AlphaFoldDB" id="A0A382DQC1"/>
<organism evidence="1">
    <name type="scientific">marine metagenome</name>
    <dbReference type="NCBI Taxonomy" id="408172"/>
    <lineage>
        <taxon>unclassified sequences</taxon>
        <taxon>metagenomes</taxon>
        <taxon>ecological metagenomes</taxon>
    </lineage>
</organism>
<accession>A0A382DQC1</accession>
<dbReference type="PANTHER" id="PTHR43739">
    <property type="entry name" value="XYLOGLUCANASE (EUROFUNG)"/>
    <property type="match status" value="1"/>
</dbReference>
<dbReference type="SUPFAM" id="SSF110296">
    <property type="entry name" value="Oligoxyloglucan reducing end-specific cellobiohydrolase"/>
    <property type="match status" value="1"/>
</dbReference>
<dbReference type="InterPro" id="IPR015943">
    <property type="entry name" value="WD40/YVTN_repeat-like_dom_sf"/>
</dbReference>
<evidence type="ECO:0000313" key="1">
    <source>
        <dbReference type="EMBL" id="SVB39941.1"/>
    </source>
</evidence>
<gene>
    <name evidence="1" type="ORF">METZ01_LOCUS192795</name>
</gene>
<name>A0A382DQC1_9ZZZZ</name>
<proteinExistence type="predicted"/>
<reference evidence="1" key="1">
    <citation type="submission" date="2018-05" db="EMBL/GenBank/DDBJ databases">
        <authorList>
            <person name="Lanie J.A."/>
            <person name="Ng W.-L."/>
            <person name="Kazmierczak K.M."/>
            <person name="Andrzejewski T.M."/>
            <person name="Davidsen T.M."/>
            <person name="Wayne K.J."/>
            <person name="Tettelin H."/>
            <person name="Glass J.I."/>
            <person name="Rusch D."/>
            <person name="Podicherti R."/>
            <person name="Tsui H.-C.T."/>
            <person name="Winkler M.E."/>
        </authorList>
    </citation>
    <scope>NUCLEOTIDE SEQUENCE</scope>
</reference>
<dbReference type="Gene3D" id="2.130.10.10">
    <property type="entry name" value="YVTN repeat-like/Quinoprotein amine dehydrogenase"/>
    <property type="match status" value="2"/>
</dbReference>
<sequence>LLFILICLLLFGCDYRKDLENSEILPSEAFFAINNWSAQRAYPYGYVNDKKFLDEFIKVKNSIQSARLSSPNNTWETMGPHNRGGRTLCVATNPQNSNTIFAGSASGGLWRSYKKGDPYSWERIVTGYPVSGVNSIAISPTDSNIIIIGTGEVYSYQGSNIGISVRTNRGSFGIGILKSTDGGNTWTKTLNWQYSEQHGVQIIKLNPLNPNTVWAGTSIGTYKSTDGGDSWNIVDSTFMVTDIEINPLDTNKVLIACGNLNSPGNGVYKTNDGGNTWQQVNGIPNPVIGKIHLCQAPSNSNIIYASVGDGLSTANQSTNNTYLCKSTDAGDSWTVVNNFDYAKYQGWFSHDVAVHPQNPDAIICAGVNIYQSDDGGQTLTAIGQDHGDHHYISYNNNDVNQLYNGNDGGICKYSVTEFSHPGISTSWNTANMSAGIMFDVSAANNINITGFGLNLNSGQKTIYIYYKNGTHIGFENDSLAWTFLDSMSVTSNGTGVPTYINLSSALSCTQSQTYSFFISNNDWPDFNYIAGNATGSLQASDPNISIYEGVGRRAKYFNSQIFQNRKFSGVIVYNVGGVTPYSDTTYNYTYYN</sequence>
<feature type="non-terminal residue" evidence="1">
    <location>
        <position position="592"/>
    </location>
</feature>
<protein>
    <recommendedName>
        <fullName evidence="2">Sortilin N-terminal domain-containing protein</fullName>
    </recommendedName>
</protein>
<dbReference type="CDD" id="cd15482">
    <property type="entry name" value="Sialidase_non-viral"/>
    <property type="match status" value="1"/>
</dbReference>
<feature type="non-terminal residue" evidence="1">
    <location>
        <position position="1"/>
    </location>
</feature>
<dbReference type="InterPro" id="IPR052025">
    <property type="entry name" value="Xyloglucanase_GH74"/>
</dbReference>
<dbReference type="PANTHER" id="PTHR43739:SF5">
    <property type="entry name" value="EXO-ALPHA-SIALIDASE"/>
    <property type="match status" value="1"/>
</dbReference>
<evidence type="ECO:0008006" key="2">
    <source>
        <dbReference type="Google" id="ProtNLM"/>
    </source>
</evidence>
<dbReference type="EMBL" id="UINC01040284">
    <property type="protein sequence ID" value="SVB39941.1"/>
    <property type="molecule type" value="Genomic_DNA"/>
</dbReference>